<evidence type="ECO:0000313" key="4">
    <source>
        <dbReference type="Proteomes" id="UP000019482"/>
    </source>
</evidence>
<dbReference type="InterPro" id="IPR032812">
    <property type="entry name" value="SbsA_Ig"/>
</dbReference>
<sequence length="396" mass="45107">MLKKIRNINLIFFTALFIFIGQTVYAEGNSSLWNNGAISKVSDDKVWTITFNRPVDINDASNYIKVYETKDDKNVDINISEKDKNTIIVSAKDQYKNGQNYVLDVSDDLKDIYGNKLNKSVKYNFSIDNDNCININSYNDYYNILKNALEDYRSQLVLNIQDYDSKSYDLNVINNIMNDYPELRLGYESATGTIEYSNPVKMTINFKYSDTKQNLIQKNNVLNKKVQDIVNGVTNSSMKDYQKELALHDYVVNNAKYDQRDENGGIPDDSYNAYGILIDGVGVCQGYADAMYRLLKAAGIENIMVIGQANNGSGLIGHAWNIVKIQGKYYNLDSTWDDPVTDNGTNVLSHLYFNITDKQLSVDHKWNESNYPSCNSTDYSYSKIVSLQKNIKSTIK</sequence>
<dbReference type="InterPro" id="IPR002931">
    <property type="entry name" value="Transglutaminase-like"/>
</dbReference>
<evidence type="ECO:0000313" key="3">
    <source>
        <dbReference type="EMBL" id="CDL91715.1"/>
    </source>
</evidence>
<name>W6N6C3_CLOTY</name>
<dbReference type="InterPro" id="IPR038765">
    <property type="entry name" value="Papain-like_cys_pep_sf"/>
</dbReference>
<dbReference type="OrthoDB" id="9788327at2"/>
<feature type="domain" description="Transglutaminase-like" evidence="2">
    <location>
        <begin position="276"/>
        <end position="336"/>
    </location>
</feature>
<dbReference type="InterPro" id="IPR052557">
    <property type="entry name" value="CAP/Cytokinesis_protein"/>
</dbReference>
<gene>
    <name evidence="3" type="ORF">CTDIVETGP_1785</name>
</gene>
<dbReference type="Proteomes" id="UP000019482">
    <property type="component" value="Unassembled WGS sequence"/>
</dbReference>
<dbReference type="Pfam" id="PF01841">
    <property type="entry name" value="Transglut_core"/>
    <property type="match status" value="1"/>
</dbReference>
<accession>W6N6C3</accession>
<reference evidence="3 4" key="1">
    <citation type="journal article" date="2015" name="Genome Announc.">
        <title>Draft Genome Sequence of Clostridium tyrobutyricum Strain DIVETGP, Isolated from Cow's Milk for Grana Padano Production.</title>
        <authorList>
            <person name="Soggiu A."/>
            <person name="Piras C."/>
            <person name="Gaiarsa S."/>
            <person name="Sassera D."/>
            <person name="Roncada P."/>
            <person name="Bendixen E."/>
            <person name="Brasca M."/>
            <person name="Bonizzi L."/>
        </authorList>
    </citation>
    <scope>NUCLEOTIDE SEQUENCE [LARGE SCALE GENOMIC DNA]</scope>
    <source>
        <strain evidence="3 4">DIVETGP</strain>
    </source>
</reference>
<dbReference type="PANTHER" id="PTHR46333">
    <property type="entry name" value="CYTOKINESIS PROTEIN 3"/>
    <property type="match status" value="1"/>
</dbReference>
<keyword evidence="1" id="KW-0732">Signal</keyword>
<comment type="caution">
    <text evidence="3">The sequence shown here is derived from an EMBL/GenBank/DDBJ whole genome shotgun (WGS) entry which is preliminary data.</text>
</comment>
<dbReference type="Gene3D" id="2.60.40.1220">
    <property type="match status" value="1"/>
</dbReference>
<dbReference type="SMART" id="SM00460">
    <property type="entry name" value="TGc"/>
    <property type="match status" value="1"/>
</dbReference>
<dbReference type="AlphaFoldDB" id="W6N6C3"/>
<evidence type="ECO:0000259" key="2">
    <source>
        <dbReference type="SMART" id="SM00460"/>
    </source>
</evidence>
<dbReference type="GeneID" id="29420546"/>
<protein>
    <recommendedName>
        <fullName evidence="2">Transglutaminase-like domain-containing protein</fullName>
    </recommendedName>
</protein>
<dbReference type="GO" id="GO:0005737">
    <property type="term" value="C:cytoplasm"/>
    <property type="evidence" value="ECO:0007669"/>
    <property type="project" value="TreeGrafter"/>
</dbReference>
<dbReference type="RefSeq" id="WP_017895239.1">
    <property type="nucleotide sequence ID" value="NZ_CBXI010000031.1"/>
</dbReference>
<dbReference type="EMBL" id="CBXI010000031">
    <property type="protein sequence ID" value="CDL91715.1"/>
    <property type="molecule type" value="Genomic_DNA"/>
</dbReference>
<dbReference type="Gene3D" id="3.10.620.30">
    <property type="match status" value="1"/>
</dbReference>
<dbReference type="Pfam" id="PF13205">
    <property type="entry name" value="Big_5"/>
    <property type="match status" value="1"/>
</dbReference>
<dbReference type="SUPFAM" id="SSF54001">
    <property type="entry name" value="Cysteine proteinases"/>
    <property type="match status" value="1"/>
</dbReference>
<dbReference type="InterPro" id="IPR014755">
    <property type="entry name" value="Cu-Rt/internalin_Ig-like"/>
</dbReference>
<organism evidence="3 4">
    <name type="scientific">Clostridium tyrobutyricum DIVETGP</name>
    <dbReference type="NCBI Taxonomy" id="1408889"/>
    <lineage>
        <taxon>Bacteria</taxon>
        <taxon>Bacillati</taxon>
        <taxon>Bacillota</taxon>
        <taxon>Clostridia</taxon>
        <taxon>Eubacteriales</taxon>
        <taxon>Clostridiaceae</taxon>
        <taxon>Clostridium</taxon>
    </lineage>
</organism>
<keyword evidence="4" id="KW-1185">Reference proteome</keyword>
<proteinExistence type="predicted"/>
<dbReference type="PANTHER" id="PTHR46333:SF2">
    <property type="entry name" value="CYTOKINESIS PROTEIN 3"/>
    <property type="match status" value="1"/>
</dbReference>
<evidence type="ECO:0000256" key="1">
    <source>
        <dbReference type="ARBA" id="ARBA00022729"/>
    </source>
</evidence>